<organism evidence="2 3">
    <name type="scientific">Mycena venus</name>
    <dbReference type="NCBI Taxonomy" id="2733690"/>
    <lineage>
        <taxon>Eukaryota</taxon>
        <taxon>Fungi</taxon>
        <taxon>Dikarya</taxon>
        <taxon>Basidiomycota</taxon>
        <taxon>Agaricomycotina</taxon>
        <taxon>Agaricomycetes</taxon>
        <taxon>Agaricomycetidae</taxon>
        <taxon>Agaricales</taxon>
        <taxon>Marasmiineae</taxon>
        <taxon>Mycenaceae</taxon>
        <taxon>Mycena</taxon>
    </lineage>
</organism>
<dbReference type="InterPro" id="IPR036537">
    <property type="entry name" value="Adaptor_Cbl_N_dom_sf"/>
</dbReference>
<feature type="compositionally biased region" description="Low complexity" evidence="1">
    <location>
        <begin position="32"/>
        <end position="53"/>
    </location>
</feature>
<feature type="region of interest" description="Disordered" evidence="1">
    <location>
        <begin position="432"/>
        <end position="464"/>
    </location>
</feature>
<dbReference type="GO" id="GO:0016301">
    <property type="term" value="F:kinase activity"/>
    <property type="evidence" value="ECO:0007669"/>
    <property type="project" value="UniProtKB-KW"/>
</dbReference>
<dbReference type="AlphaFoldDB" id="A0A8H7CZE7"/>
<feature type="compositionally biased region" description="Polar residues" evidence="1">
    <location>
        <begin position="451"/>
        <end position="462"/>
    </location>
</feature>
<dbReference type="EMBL" id="JACAZI010000007">
    <property type="protein sequence ID" value="KAF7356274.1"/>
    <property type="molecule type" value="Genomic_DNA"/>
</dbReference>
<dbReference type="Gene3D" id="1.20.930.20">
    <property type="entry name" value="Adaptor protein Cbl, N-terminal domain"/>
    <property type="match status" value="1"/>
</dbReference>
<gene>
    <name evidence="2" type="ORF">MVEN_00959000</name>
</gene>
<keyword evidence="3" id="KW-1185">Reference proteome</keyword>
<feature type="region of interest" description="Disordered" evidence="1">
    <location>
        <begin position="1"/>
        <end position="72"/>
    </location>
</feature>
<comment type="caution">
    <text evidence="2">The sequence shown here is derived from an EMBL/GenBank/DDBJ whole genome shotgun (WGS) entry which is preliminary data.</text>
</comment>
<sequence length="736" mass="81049">MHPSGRRASSPGPGPSNLSGASSPPTTSNPEPALADADASPSLSSSWHSSWAHARPRRGGSQRNSSPSRFEVDLDRTRRKVTKALGLILQVAGDNVLPIAAEALSVVPIPALAPAAKILDSIWKAVSAVKTNRTACLRLTDRCASLLISIQEEVARSGDGVADELKAPLEKLEQSFSDIDRFFQDQAEWSFIHLYLKRDDILRDIVRYNESVNDCITLFHMGVNLRNMAFAKRILEQLVTPQQVSLLFAQDETNPPSPLQIDEADSEDLHLTNFPADGSPETLQGGDDLSSLSDKLLHMQQIENEADRARDINELRHVLRSALNAPDNRTVTRILQIPSPDMPAPTLKTALLRELERQQHELPTSPGGSSPSPRIRTLTWPVDGIPARQVALLDRQFVEVALEALKRATQNDPSTSPPVVIGSFQRARTDIQVEPPSTSNSSASALWSGGTEITTPLSTDNTGLLMRSDPYADSSMPDDRPIDPLKAATEIRYRMSLSHAFEHLSVTLPLWTPSLVELGAVGYLAKPTGAFRTLFNCRNPAATSNGRMSGISALPIVPAVIQKHNQSDRGLQTRGIKFIDKLKPGPSPVVKRTYAISALGETAHLIAEKAEHQYFEHLDVLKKWFRGNVQAIVEKYHPECLREELFLVVGTLNARDYALLVNHGSDNPEESFETQFHVLSSRRPGQAWGYFKPFPMGGTDEMMQRICKISDIGSSRSTVLLSRLRFRPDELDPTTH</sequence>
<protein>
    <submittedName>
        <fullName evidence="2">Protein kinase domain-containing protein</fullName>
    </submittedName>
</protein>
<keyword evidence="2" id="KW-0808">Transferase</keyword>
<evidence type="ECO:0000256" key="1">
    <source>
        <dbReference type="SAM" id="MobiDB-lite"/>
    </source>
</evidence>
<dbReference type="CDD" id="cd21037">
    <property type="entry name" value="MLKL_NTD"/>
    <property type="match status" value="1"/>
</dbReference>
<dbReference type="OrthoDB" id="1668230at2759"/>
<name>A0A8H7CZE7_9AGAR</name>
<evidence type="ECO:0000313" key="3">
    <source>
        <dbReference type="Proteomes" id="UP000620124"/>
    </source>
</evidence>
<evidence type="ECO:0000313" key="2">
    <source>
        <dbReference type="EMBL" id="KAF7356274.1"/>
    </source>
</evidence>
<dbReference type="Proteomes" id="UP000620124">
    <property type="component" value="Unassembled WGS sequence"/>
</dbReference>
<accession>A0A8H7CZE7</accession>
<dbReference type="GO" id="GO:0007166">
    <property type="term" value="P:cell surface receptor signaling pathway"/>
    <property type="evidence" value="ECO:0007669"/>
    <property type="project" value="InterPro"/>
</dbReference>
<proteinExistence type="predicted"/>
<feature type="compositionally biased region" description="Low complexity" evidence="1">
    <location>
        <begin position="437"/>
        <end position="448"/>
    </location>
</feature>
<reference evidence="2" key="1">
    <citation type="submission" date="2020-05" db="EMBL/GenBank/DDBJ databases">
        <title>Mycena genomes resolve the evolution of fungal bioluminescence.</title>
        <authorList>
            <person name="Tsai I.J."/>
        </authorList>
    </citation>
    <scope>NUCLEOTIDE SEQUENCE</scope>
    <source>
        <strain evidence="2">CCC161011</strain>
    </source>
</reference>
<dbReference type="InterPro" id="IPR059179">
    <property type="entry name" value="MLKL-like_MCAfunc"/>
</dbReference>
<keyword evidence="2" id="KW-0418">Kinase</keyword>
<feature type="compositionally biased region" description="Low complexity" evidence="1">
    <location>
        <begin position="9"/>
        <end position="25"/>
    </location>
</feature>